<dbReference type="RefSeq" id="WP_039464919.1">
    <property type="nucleotide sequence ID" value="NZ_JWLZ01000176.1"/>
</dbReference>
<keyword evidence="1" id="KW-1133">Transmembrane helix</keyword>
<accession>A0A0B9GUR5</accession>
<gene>
    <name evidence="2" type="ORF">RJ45_17010</name>
</gene>
<keyword evidence="1" id="KW-0472">Membrane</keyword>
<evidence type="ECO:0008006" key="4">
    <source>
        <dbReference type="Google" id="ProtNLM"/>
    </source>
</evidence>
<evidence type="ECO:0000313" key="2">
    <source>
        <dbReference type="EMBL" id="KHT62516.1"/>
    </source>
</evidence>
<comment type="caution">
    <text evidence="2">The sequence shown here is derived from an EMBL/GenBank/DDBJ whole genome shotgun (WGS) entry which is preliminary data.</text>
</comment>
<dbReference type="Pfam" id="PF10861">
    <property type="entry name" value="DUF2784"/>
    <property type="match status" value="1"/>
</dbReference>
<feature type="transmembrane region" description="Helical" evidence="1">
    <location>
        <begin position="6"/>
        <end position="28"/>
    </location>
</feature>
<proteinExistence type="predicted"/>
<evidence type="ECO:0000256" key="1">
    <source>
        <dbReference type="SAM" id="Phobius"/>
    </source>
</evidence>
<sequence>MIYRMLADLVVILHLLFIIFALFGGLLVLWRGYMLLVHVPAALWVAVISFKGWICPLTPLENQLRQAAGSEGYPGGFVEYYLIPVIYPVGLRFDVQVFLGITAMGINIVIYAIVYYRYKLRQGRGKR</sequence>
<protein>
    <recommendedName>
        <fullName evidence="4">DUF2784 domain-containing protein</fullName>
    </recommendedName>
</protein>
<reference evidence="2 3" key="1">
    <citation type="submission" date="2014-12" db="EMBL/GenBank/DDBJ databases">
        <title>Genome sequencing of Photobacterium gaetbulicola AD005a.</title>
        <authorList>
            <person name="Adrian T.G.S."/>
            <person name="Chan K.G."/>
        </authorList>
    </citation>
    <scope>NUCLEOTIDE SEQUENCE [LARGE SCALE GENOMIC DNA]</scope>
    <source>
        <strain evidence="2 3">AD005a</strain>
    </source>
</reference>
<feature type="transmembrane region" description="Helical" evidence="1">
    <location>
        <begin position="35"/>
        <end position="54"/>
    </location>
</feature>
<organism evidence="2 3">
    <name type="scientific">Photobacterium gaetbulicola</name>
    <dbReference type="NCBI Taxonomy" id="1295392"/>
    <lineage>
        <taxon>Bacteria</taxon>
        <taxon>Pseudomonadati</taxon>
        <taxon>Pseudomonadota</taxon>
        <taxon>Gammaproteobacteria</taxon>
        <taxon>Vibrionales</taxon>
        <taxon>Vibrionaceae</taxon>
        <taxon>Photobacterium</taxon>
    </lineage>
</organism>
<dbReference type="InterPro" id="IPR021218">
    <property type="entry name" value="DUF2784"/>
</dbReference>
<dbReference type="Proteomes" id="UP000031278">
    <property type="component" value="Unassembled WGS sequence"/>
</dbReference>
<keyword evidence="1" id="KW-0812">Transmembrane</keyword>
<dbReference type="AlphaFoldDB" id="A0A0B9GUR5"/>
<evidence type="ECO:0000313" key="3">
    <source>
        <dbReference type="Proteomes" id="UP000031278"/>
    </source>
</evidence>
<name>A0A0B9GUR5_9GAMM</name>
<dbReference type="EMBL" id="JWLZ01000176">
    <property type="protein sequence ID" value="KHT62516.1"/>
    <property type="molecule type" value="Genomic_DNA"/>
</dbReference>
<feature type="transmembrane region" description="Helical" evidence="1">
    <location>
        <begin position="97"/>
        <end position="118"/>
    </location>
</feature>